<proteinExistence type="inferred from homology"/>
<evidence type="ECO:0000256" key="1">
    <source>
        <dbReference type="HAMAP-Rule" id="MF_00720"/>
    </source>
</evidence>
<dbReference type="Pfam" id="PF22657">
    <property type="entry name" value="SSB_1"/>
    <property type="match status" value="1"/>
</dbReference>
<organism evidence="2 3">
    <name type="scientific">Hydrogenophaga electricum</name>
    <dbReference type="NCBI Taxonomy" id="1230953"/>
    <lineage>
        <taxon>Bacteria</taxon>
        <taxon>Pseudomonadati</taxon>
        <taxon>Pseudomonadota</taxon>
        <taxon>Betaproteobacteria</taxon>
        <taxon>Burkholderiales</taxon>
        <taxon>Comamonadaceae</taxon>
        <taxon>Hydrogenophaga</taxon>
    </lineage>
</organism>
<dbReference type="HAMAP" id="MF_00720">
    <property type="entry name" value="PriB"/>
    <property type="match status" value="1"/>
</dbReference>
<dbReference type="Proteomes" id="UP001156903">
    <property type="component" value="Unassembled WGS sequence"/>
</dbReference>
<dbReference type="InterPro" id="IPR012340">
    <property type="entry name" value="NA-bd_OB-fold"/>
</dbReference>
<name>A0ABQ6C4B7_9BURK</name>
<keyword evidence="3" id="KW-1185">Reference proteome</keyword>
<keyword evidence="1" id="KW-0639">Primosome</keyword>
<comment type="caution">
    <text evidence="2">The sequence shown here is derived from an EMBL/GenBank/DDBJ whole genome shotgun (WGS) entry which is preliminary data.</text>
</comment>
<dbReference type="EMBL" id="BSPB01000018">
    <property type="protein sequence ID" value="GLS14964.1"/>
    <property type="molecule type" value="Genomic_DNA"/>
</dbReference>
<dbReference type="InterPro" id="IPR023646">
    <property type="entry name" value="Prisomal_replication_PriB"/>
</dbReference>
<sequence>MSVPGPGVNQPLNRCSLTAAVVQVQGLRYTPAGIPVINLVLEHESVITELDTPRTVKLQIKAVAFGALAEVLARQGLETVCEFHGFLANARNGKGTAFHIQDFSKT</sequence>
<gene>
    <name evidence="1" type="primary">priB</name>
    <name evidence="2" type="ORF">GCM10007935_23970</name>
</gene>
<dbReference type="Gene3D" id="2.40.50.140">
    <property type="entry name" value="Nucleic acid-binding proteins"/>
    <property type="match status" value="1"/>
</dbReference>
<accession>A0ABQ6C4B7</accession>
<comment type="subunit">
    <text evidence="1">Homodimer. Interacts with PriA and DnaT. Component of the replication restart primosome. Primosome assembly occurs via a 'hand-off' mechanism. PriA binds to replication forks, subsequently PriB then DnaT bind; DnaT then displaces ssDNA to generate the helicase loading substrate.</text>
</comment>
<keyword evidence="1" id="KW-0238">DNA-binding</keyword>
<protein>
    <recommendedName>
        <fullName evidence="1">Replication restart protein PriB</fullName>
    </recommendedName>
</protein>
<evidence type="ECO:0000313" key="3">
    <source>
        <dbReference type="Proteomes" id="UP001156903"/>
    </source>
</evidence>
<evidence type="ECO:0000313" key="2">
    <source>
        <dbReference type="EMBL" id="GLS14964.1"/>
    </source>
</evidence>
<comment type="similarity">
    <text evidence="1">Belongs to the PriB family.</text>
</comment>
<keyword evidence="1" id="KW-0235">DNA replication</keyword>
<dbReference type="NCBIfam" id="TIGR04418">
    <property type="entry name" value="PriB_gamma"/>
    <property type="match status" value="1"/>
</dbReference>
<reference evidence="3" key="1">
    <citation type="journal article" date="2019" name="Int. J. Syst. Evol. Microbiol.">
        <title>The Global Catalogue of Microorganisms (GCM) 10K type strain sequencing project: providing services to taxonomists for standard genome sequencing and annotation.</title>
        <authorList>
            <consortium name="The Broad Institute Genomics Platform"/>
            <consortium name="The Broad Institute Genome Sequencing Center for Infectious Disease"/>
            <person name="Wu L."/>
            <person name="Ma J."/>
        </authorList>
    </citation>
    <scope>NUCLEOTIDE SEQUENCE [LARGE SCALE GENOMIC DNA]</scope>
    <source>
        <strain evidence="3">NBRC 109341</strain>
    </source>
</reference>
<comment type="function">
    <text evidence="1">Involved in the restart of stalled replication forks, which reloads the replicative helicase on sites other than the origin of replication; the PriA-PriB pathway is the major replication restart pathway. During primosome assembly it facilitates complex formation between PriA and DnaT on DNA; stabilizes PriA on DNA. Stimulates the DNA unwinding activity of PriA helicase.</text>
</comment>
<dbReference type="SUPFAM" id="SSF50249">
    <property type="entry name" value="Nucleic acid-binding proteins"/>
    <property type="match status" value="1"/>
</dbReference>